<evidence type="ECO:0000259" key="9">
    <source>
        <dbReference type="Pfam" id="PF05504"/>
    </source>
</evidence>
<dbReference type="InterPro" id="IPR046953">
    <property type="entry name" value="Spore_GerAC-like_C"/>
</dbReference>
<comment type="caution">
    <text evidence="11">The sequence shown here is derived from an EMBL/GenBank/DDBJ whole genome shotgun (WGS) entry which is preliminary data.</text>
</comment>
<dbReference type="Pfam" id="PF25198">
    <property type="entry name" value="Spore_GerAC_N"/>
    <property type="match status" value="1"/>
</dbReference>
<evidence type="ECO:0000256" key="6">
    <source>
        <dbReference type="ARBA" id="ARBA00023139"/>
    </source>
</evidence>
<keyword evidence="4 8" id="KW-0732">Signal</keyword>
<evidence type="ECO:0000256" key="7">
    <source>
        <dbReference type="ARBA" id="ARBA00023288"/>
    </source>
</evidence>
<dbReference type="Pfam" id="PF05504">
    <property type="entry name" value="Spore_GerAC"/>
    <property type="match status" value="1"/>
</dbReference>
<reference evidence="11" key="1">
    <citation type="journal article" date="2021" name="PeerJ">
        <title>Extensive microbial diversity within the chicken gut microbiome revealed by metagenomics and culture.</title>
        <authorList>
            <person name="Gilroy R."/>
            <person name="Ravi A."/>
            <person name="Getino M."/>
            <person name="Pursley I."/>
            <person name="Horton D.L."/>
            <person name="Alikhan N.F."/>
            <person name="Baker D."/>
            <person name="Gharbi K."/>
            <person name="Hall N."/>
            <person name="Watson M."/>
            <person name="Adriaenssens E.M."/>
            <person name="Foster-Nyarko E."/>
            <person name="Jarju S."/>
            <person name="Secka A."/>
            <person name="Antonio M."/>
            <person name="Oren A."/>
            <person name="Chaudhuri R.R."/>
            <person name="La Ragione R."/>
            <person name="Hildebrand F."/>
            <person name="Pallen M.J."/>
        </authorList>
    </citation>
    <scope>NUCLEOTIDE SEQUENCE</scope>
    <source>
        <strain evidence="11">ChiBcec16_6824</strain>
    </source>
</reference>
<sequence>MKRQCAALALSALLLPLSGCKETFDFLPYGRELDDMALMRTMGVDTARNGVEVTVSSGAQDQGGGQGEGQPTVLRKEAGSISAACLSMQAQGVSYVFYGHVGQFLLGEELARNGVEAALDYVLRDIEMRLESNLYLIRGSRAGDAIEAAAQVNSATDQLESLEADAGLLADCMFRTVEDVMEDLAENGDSFAPALTLNVEEGQLETAGYGLLRQGALAGWAEGESARGVNLLMGWVDADVLEVEVPDMGKAALRVVGAKTQVRPVLTQGMVTGLTLNCKVDANLAEGADGAHLEDPRLREALEAALEERCKLRLEEVLDLCRTLDGDFFQLKTQAGLKEPWHWAAIQAAPSLADLDLQVQVEGRIQRGYNVRDGGE</sequence>
<gene>
    <name evidence="11" type="ORF">H9841_06325</name>
</gene>
<evidence type="ECO:0000256" key="5">
    <source>
        <dbReference type="ARBA" id="ARBA00023136"/>
    </source>
</evidence>
<dbReference type="Proteomes" id="UP000823868">
    <property type="component" value="Unassembled WGS sequence"/>
</dbReference>
<feature type="signal peptide" evidence="8">
    <location>
        <begin position="1"/>
        <end position="21"/>
    </location>
</feature>
<dbReference type="EMBL" id="DXDX01000118">
    <property type="protein sequence ID" value="HIY21498.1"/>
    <property type="molecule type" value="Genomic_DNA"/>
</dbReference>
<evidence type="ECO:0000256" key="2">
    <source>
        <dbReference type="ARBA" id="ARBA00007886"/>
    </source>
</evidence>
<evidence type="ECO:0000256" key="8">
    <source>
        <dbReference type="SAM" id="SignalP"/>
    </source>
</evidence>
<evidence type="ECO:0000313" key="11">
    <source>
        <dbReference type="EMBL" id="HIY21498.1"/>
    </source>
</evidence>
<name>A0A9D2BZ61_9FIRM</name>
<keyword evidence="7" id="KW-0449">Lipoprotein</keyword>
<evidence type="ECO:0000256" key="4">
    <source>
        <dbReference type="ARBA" id="ARBA00022729"/>
    </source>
</evidence>
<feature type="domain" description="Spore germination protein N-terminal" evidence="10">
    <location>
        <begin position="31"/>
        <end position="196"/>
    </location>
</feature>
<accession>A0A9D2BZ61</accession>
<organism evidence="11 12">
    <name type="scientific">Candidatus Flavonifractor merdigallinarum</name>
    <dbReference type="NCBI Taxonomy" id="2838589"/>
    <lineage>
        <taxon>Bacteria</taxon>
        <taxon>Bacillati</taxon>
        <taxon>Bacillota</taxon>
        <taxon>Clostridia</taxon>
        <taxon>Eubacteriales</taxon>
        <taxon>Oscillospiraceae</taxon>
        <taxon>Flavonifractor</taxon>
    </lineage>
</organism>
<dbReference type="InterPro" id="IPR057336">
    <property type="entry name" value="GerAC_N"/>
</dbReference>
<comment type="subcellular location">
    <subcellularLocation>
        <location evidence="1">Membrane</location>
        <topology evidence="1">Lipid-anchor</topology>
    </subcellularLocation>
</comment>
<proteinExistence type="inferred from homology"/>
<evidence type="ECO:0000313" key="12">
    <source>
        <dbReference type="Proteomes" id="UP000823868"/>
    </source>
</evidence>
<dbReference type="PANTHER" id="PTHR35789:SF1">
    <property type="entry name" value="SPORE GERMINATION PROTEIN B3"/>
    <property type="match status" value="1"/>
</dbReference>
<dbReference type="AlphaFoldDB" id="A0A9D2BZ61"/>
<evidence type="ECO:0000256" key="1">
    <source>
        <dbReference type="ARBA" id="ARBA00004635"/>
    </source>
</evidence>
<keyword evidence="6" id="KW-0564">Palmitate</keyword>
<feature type="chain" id="PRO_5038691265" evidence="8">
    <location>
        <begin position="22"/>
        <end position="376"/>
    </location>
</feature>
<dbReference type="GO" id="GO:0009847">
    <property type="term" value="P:spore germination"/>
    <property type="evidence" value="ECO:0007669"/>
    <property type="project" value="InterPro"/>
</dbReference>
<protein>
    <submittedName>
        <fullName evidence="11">Spore gernimation protein GerC</fullName>
    </submittedName>
</protein>
<keyword evidence="3" id="KW-0309">Germination</keyword>
<comment type="similarity">
    <text evidence="2">Belongs to the GerABKC lipoprotein family.</text>
</comment>
<dbReference type="GO" id="GO:0016020">
    <property type="term" value="C:membrane"/>
    <property type="evidence" value="ECO:0007669"/>
    <property type="project" value="UniProtKB-SubCell"/>
</dbReference>
<feature type="domain" description="Spore germination GerAC-like C-terminal" evidence="9">
    <location>
        <begin position="208"/>
        <end position="367"/>
    </location>
</feature>
<evidence type="ECO:0000259" key="10">
    <source>
        <dbReference type="Pfam" id="PF25198"/>
    </source>
</evidence>
<dbReference type="InterPro" id="IPR008844">
    <property type="entry name" value="Spore_GerAC-like"/>
</dbReference>
<reference evidence="11" key="2">
    <citation type="submission" date="2021-04" db="EMBL/GenBank/DDBJ databases">
        <authorList>
            <person name="Gilroy R."/>
        </authorList>
    </citation>
    <scope>NUCLEOTIDE SEQUENCE</scope>
    <source>
        <strain evidence="11">ChiBcec16_6824</strain>
    </source>
</reference>
<dbReference type="PANTHER" id="PTHR35789">
    <property type="entry name" value="SPORE GERMINATION PROTEIN B3"/>
    <property type="match status" value="1"/>
</dbReference>
<evidence type="ECO:0000256" key="3">
    <source>
        <dbReference type="ARBA" id="ARBA00022544"/>
    </source>
</evidence>
<keyword evidence="5" id="KW-0472">Membrane</keyword>